<keyword evidence="1" id="KW-0378">Hydrolase</keyword>
<dbReference type="InterPro" id="IPR000036">
    <property type="entry name" value="Peptidase_A26_omptin"/>
</dbReference>
<dbReference type="InterPro" id="IPR020080">
    <property type="entry name" value="OM_adhesin/peptidase_omptin"/>
</dbReference>
<evidence type="ECO:0000313" key="1">
    <source>
        <dbReference type="EMBL" id="MXN44733.1"/>
    </source>
</evidence>
<dbReference type="Pfam" id="PF01278">
    <property type="entry name" value="Omptin"/>
    <property type="match status" value="1"/>
</dbReference>
<accession>A0A6N8S7Q4</accession>
<proteinExistence type="predicted"/>
<dbReference type="GO" id="GO:0006508">
    <property type="term" value="P:proteolysis"/>
    <property type="evidence" value="ECO:0007669"/>
    <property type="project" value="UniProtKB-KW"/>
</dbReference>
<reference evidence="1 2" key="1">
    <citation type="submission" date="2019-12" db="EMBL/GenBank/DDBJ databases">
        <title>Shinella kummerowiae sp. nov., a symbiotic bacterium isolated from root nodules of the herbal legume Kummerowia stipulacea.</title>
        <authorList>
            <person name="Gao J."/>
        </authorList>
    </citation>
    <scope>NUCLEOTIDE SEQUENCE [LARGE SCALE GENOMIC DNA]</scope>
    <source>
        <strain evidence="1 2">CCBAU 25048</strain>
    </source>
</reference>
<dbReference type="GO" id="GO:0009279">
    <property type="term" value="C:cell outer membrane"/>
    <property type="evidence" value="ECO:0007669"/>
    <property type="project" value="InterPro"/>
</dbReference>
<gene>
    <name evidence="1" type="ORF">GR138_06005</name>
</gene>
<comment type="caution">
    <text evidence="1">The sequence shown here is derived from an EMBL/GenBank/DDBJ whole genome shotgun (WGS) entry which is preliminary data.</text>
</comment>
<dbReference type="InterPro" id="IPR053724">
    <property type="entry name" value="OMP_A26_sf"/>
</dbReference>
<dbReference type="OrthoDB" id="5464981at2"/>
<keyword evidence="1" id="KW-0645">Protease</keyword>
<sequence length="274" mass="29937">MTIEAHEYVYLGNDKASQLDWESNGVVLYTVAAGADLGSDWHVKGKLDFGFGGDGHMVDYDWVPGYAVDQSMDGWSDRSIHPDTRLDYYFSGTFEIGRNVFADERSTVSFGGGIKYSQVRWDAFGGSYIYSDGGFRNDIGEIPDGLRGITYQQNIPTLFLGFDGSTSIDRLTLSGGVKGGMTVGIDDTDNHWLTSTRSLGDMKAAPVLMLNAAIDYRLTETASIYLAGNFENVFRKRGDLTSTDTSTGIATLYRDAAGASFKTMSLQVGLRGQF</sequence>
<evidence type="ECO:0000313" key="2">
    <source>
        <dbReference type="Proteomes" id="UP000435802"/>
    </source>
</evidence>
<dbReference type="PRINTS" id="PR00482">
    <property type="entry name" value="OMPTIN"/>
</dbReference>
<dbReference type="Proteomes" id="UP000435802">
    <property type="component" value="Unassembled WGS sequence"/>
</dbReference>
<dbReference type="GO" id="GO:0004190">
    <property type="term" value="F:aspartic-type endopeptidase activity"/>
    <property type="evidence" value="ECO:0007669"/>
    <property type="project" value="InterPro"/>
</dbReference>
<dbReference type="SUPFAM" id="SSF69917">
    <property type="entry name" value="OMPT-like"/>
    <property type="match status" value="1"/>
</dbReference>
<dbReference type="EMBL" id="WUMK01000002">
    <property type="protein sequence ID" value="MXN44733.1"/>
    <property type="molecule type" value="Genomic_DNA"/>
</dbReference>
<dbReference type="Gene3D" id="2.40.128.90">
    <property type="entry name" value="OMPT-like"/>
    <property type="match status" value="1"/>
</dbReference>
<dbReference type="AlphaFoldDB" id="A0A6N8S7Q4"/>
<name>A0A6N8S7Q4_9HYPH</name>
<organism evidence="1 2">
    <name type="scientific">Shinella kummerowiae</name>
    <dbReference type="NCBI Taxonomy" id="417745"/>
    <lineage>
        <taxon>Bacteria</taxon>
        <taxon>Pseudomonadati</taxon>
        <taxon>Pseudomonadota</taxon>
        <taxon>Alphaproteobacteria</taxon>
        <taxon>Hyphomicrobiales</taxon>
        <taxon>Rhizobiaceae</taxon>
        <taxon>Shinella</taxon>
    </lineage>
</organism>
<keyword evidence="2" id="KW-1185">Reference proteome</keyword>
<protein>
    <submittedName>
        <fullName evidence="1">Omptin family outer membrane protease</fullName>
    </submittedName>
</protein>